<dbReference type="CDD" id="cd16917">
    <property type="entry name" value="HATPase_UhpB-NarQ-NarX-like"/>
    <property type="match status" value="1"/>
</dbReference>
<dbReference type="AlphaFoldDB" id="A0A150FT30"/>
<proteinExistence type="predicted"/>
<evidence type="ECO:0000256" key="2">
    <source>
        <dbReference type="ARBA" id="ARBA00012438"/>
    </source>
</evidence>
<protein>
    <recommendedName>
        <fullName evidence="2">histidine kinase</fullName>
        <ecNumber evidence="2">2.7.13.3</ecNumber>
    </recommendedName>
</protein>
<keyword evidence="5" id="KW-0902">Two-component regulatory system</keyword>
<reference evidence="11 13" key="2">
    <citation type="submission" date="2016-11" db="EMBL/GenBank/DDBJ databases">
        <authorList>
            <person name="Varghese N."/>
            <person name="Submissions S."/>
        </authorList>
    </citation>
    <scope>NUCLEOTIDE SEQUENCE [LARGE SCALE GENOMIC DNA]</scope>
    <source>
        <strain evidence="11 13">DSM 7308</strain>
    </source>
</reference>
<evidence type="ECO:0000313" key="12">
    <source>
        <dbReference type="Proteomes" id="UP000092605"/>
    </source>
</evidence>
<comment type="catalytic activity">
    <reaction evidence="1">
        <text>ATP + protein L-histidine = ADP + protein N-phospho-L-histidine.</text>
        <dbReference type="EC" id="2.7.13.3"/>
    </reaction>
</comment>
<name>A0A150FT30_CLOPD</name>
<dbReference type="Pfam" id="PF02518">
    <property type="entry name" value="HATPase_c"/>
    <property type="match status" value="1"/>
</dbReference>
<evidence type="ECO:0000256" key="5">
    <source>
        <dbReference type="ARBA" id="ARBA00023012"/>
    </source>
</evidence>
<feature type="domain" description="Signal transduction histidine kinase subgroup 3 dimerisation and phosphoacceptor" evidence="9">
    <location>
        <begin position="179"/>
        <end position="245"/>
    </location>
</feature>
<dbReference type="GO" id="GO:0016020">
    <property type="term" value="C:membrane"/>
    <property type="evidence" value="ECO:0007669"/>
    <property type="project" value="InterPro"/>
</dbReference>
<dbReference type="Gene3D" id="1.20.5.1930">
    <property type="match status" value="1"/>
</dbReference>
<feature type="domain" description="Histidine kinase/HSP90-like ATPase" evidence="7">
    <location>
        <begin position="288"/>
        <end position="377"/>
    </location>
</feature>
<feature type="domain" description="Sensor DegS" evidence="8">
    <location>
        <begin position="11"/>
        <end position="169"/>
    </location>
</feature>
<gene>
    <name evidence="10" type="ORF">JWYL7_1265</name>
    <name evidence="11" type="ORF">SAMN05661008_00257</name>
</gene>
<dbReference type="STRING" id="1121328.JWYL7_1265"/>
<evidence type="ECO:0000313" key="10">
    <source>
        <dbReference type="EMBL" id="KXZ40190.1"/>
    </source>
</evidence>
<sequence>MEKEVNLENMNKIIENIVSSIKSGQDEMFCIYESVKEETEKIELELSELKEKVKIIINEVSILEKEEKRFRNKLFIVSKDFNKYTEDDIKNAYQEATHAQMRLILKREEEKSLIKARNDLEVRLKRNMQIAQKAENYMYKMKSVMDFLIGDLKNVSEKLSALEDKNQIGMNIIKAQEEERRKIVRDIHDGPAQSLASLVIRSEVLEKIMDKDITLLKEEIKDIKGIIRNTLKDIRKIMYDISPSSLDDLGLIPTIKRVISDIIYDKKINIEFVVLNNEKINNPLVKITVFRVIQECLNNICKHSRANNVLIKIDINKKNICAVVQDDGIGLEECEKLISKDSFGIRFMKERISLLDGKLDIQSKIGQGTKIIFIVPNKEVEYEN</sequence>
<evidence type="ECO:0000256" key="6">
    <source>
        <dbReference type="SAM" id="Coils"/>
    </source>
</evidence>
<evidence type="ECO:0000256" key="3">
    <source>
        <dbReference type="ARBA" id="ARBA00022679"/>
    </source>
</evidence>
<dbReference type="Proteomes" id="UP000323392">
    <property type="component" value="Unassembled WGS sequence"/>
</dbReference>
<dbReference type="PATRIC" id="fig|1121328.3.peg.1274"/>
<feature type="coiled-coil region" evidence="6">
    <location>
        <begin position="32"/>
        <end position="66"/>
    </location>
</feature>
<evidence type="ECO:0000259" key="7">
    <source>
        <dbReference type="Pfam" id="PF02518"/>
    </source>
</evidence>
<dbReference type="PANTHER" id="PTHR24421:SF55">
    <property type="entry name" value="SENSOR HISTIDINE KINASE YDFH"/>
    <property type="match status" value="1"/>
</dbReference>
<evidence type="ECO:0000313" key="13">
    <source>
        <dbReference type="Proteomes" id="UP000323392"/>
    </source>
</evidence>
<organism evidence="10 12">
    <name type="scientific">Alkalithermobacter thermoalcaliphilus JW-YL-7 = DSM 7308</name>
    <dbReference type="NCBI Taxonomy" id="1121328"/>
    <lineage>
        <taxon>Bacteria</taxon>
        <taxon>Bacillati</taxon>
        <taxon>Bacillota</taxon>
        <taxon>Clostridia</taxon>
        <taxon>Peptostreptococcales</taxon>
        <taxon>Tepidibacteraceae</taxon>
        <taxon>Alkalithermobacter</taxon>
    </lineage>
</organism>
<evidence type="ECO:0000256" key="4">
    <source>
        <dbReference type="ARBA" id="ARBA00022777"/>
    </source>
</evidence>
<dbReference type="GO" id="GO:0046983">
    <property type="term" value="F:protein dimerization activity"/>
    <property type="evidence" value="ECO:0007669"/>
    <property type="project" value="InterPro"/>
</dbReference>
<keyword evidence="4 10" id="KW-0418">Kinase</keyword>
<dbReference type="InterPro" id="IPR050482">
    <property type="entry name" value="Sensor_HK_TwoCompSys"/>
</dbReference>
<reference evidence="10 12" key="1">
    <citation type="submission" date="2016-02" db="EMBL/GenBank/DDBJ databases">
        <title>Draft genome sequence for Clostridium paradoxum JW-YL-7.</title>
        <authorList>
            <person name="Utturkar S.M."/>
            <person name="Lancaster A."/>
            <person name="Poole F.L."/>
            <person name="Adams M.W."/>
            <person name="Brown S.D."/>
        </authorList>
    </citation>
    <scope>NUCLEOTIDE SEQUENCE [LARGE SCALE GENOMIC DNA]</scope>
    <source>
        <strain evidence="10 12">JW-YL-7</strain>
    </source>
</reference>
<dbReference type="Proteomes" id="UP000092605">
    <property type="component" value="Unassembled WGS sequence"/>
</dbReference>
<evidence type="ECO:0000313" key="11">
    <source>
        <dbReference type="EMBL" id="SHK43285.1"/>
    </source>
</evidence>
<evidence type="ECO:0000256" key="1">
    <source>
        <dbReference type="ARBA" id="ARBA00000085"/>
    </source>
</evidence>
<dbReference type="Pfam" id="PF07730">
    <property type="entry name" value="HisKA_3"/>
    <property type="match status" value="1"/>
</dbReference>
<dbReference type="InterPro" id="IPR036890">
    <property type="entry name" value="HATPase_C_sf"/>
</dbReference>
<dbReference type="InterPro" id="IPR003594">
    <property type="entry name" value="HATPase_dom"/>
</dbReference>
<dbReference type="GO" id="GO:0000155">
    <property type="term" value="F:phosphorelay sensor kinase activity"/>
    <property type="evidence" value="ECO:0007669"/>
    <property type="project" value="InterPro"/>
</dbReference>
<accession>A0A150FT30</accession>
<keyword evidence="13" id="KW-1185">Reference proteome</keyword>
<evidence type="ECO:0000259" key="9">
    <source>
        <dbReference type="Pfam" id="PF07730"/>
    </source>
</evidence>
<dbReference type="InterPro" id="IPR008595">
    <property type="entry name" value="DegS"/>
</dbReference>
<keyword evidence="3" id="KW-0808">Transferase</keyword>
<evidence type="ECO:0000259" key="8">
    <source>
        <dbReference type="Pfam" id="PF05384"/>
    </source>
</evidence>
<dbReference type="EMBL" id="FRBG01000001">
    <property type="protein sequence ID" value="SHK43285.1"/>
    <property type="molecule type" value="Genomic_DNA"/>
</dbReference>
<dbReference type="OrthoDB" id="9781904at2"/>
<dbReference type="RefSeq" id="WP_066070631.1">
    <property type="nucleotide sequence ID" value="NZ_FRBG01000001.1"/>
</dbReference>
<comment type="caution">
    <text evidence="10">The sequence shown here is derived from an EMBL/GenBank/DDBJ whole genome shotgun (WGS) entry which is preliminary data.</text>
</comment>
<dbReference type="Pfam" id="PF05384">
    <property type="entry name" value="DegS"/>
    <property type="match status" value="1"/>
</dbReference>
<dbReference type="EMBL" id="LSFY01000001">
    <property type="protein sequence ID" value="KXZ40190.1"/>
    <property type="molecule type" value="Genomic_DNA"/>
</dbReference>
<keyword evidence="6" id="KW-0175">Coiled coil</keyword>
<dbReference type="SUPFAM" id="SSF55874">
    <property type="entry name" value="ATPase domain of HSP90 chaperone/DNA topoisomerase II/histidine kinase"/>
    <property type="match status" value="1"/>
</dbReference>
<dbReference type="InterPro" id="IPR011712">
    <property type="entry name" value="Sig_transdc_His_kin_sub3_dim/P"/>
</dbReference>
<dbReference type="Gene3D" id="3.30.565.10">
    <property type="entry name" value="Histidine kinase-like ATPase, C-terminal domain"/>
    <property type="match status" value="1"/>
</dbReference>
<dbReference type="PANTHER" id="PTHR24421">
    <property type="entry name" value="NITRATE/NITRITE SENSOR PROTEIN NARX-RELATED"/>
    <property type="match status" value="1"/>
</dbReference>
<dbReference type="EC" id="2.7.13.3" evidence="2"/>